<feature type="transmembrane region" description="Helical" evidence="1">
    <location>
        <begin position="79"/>
        <end position="97"/>
    </location>
</feature>
<protein>
    <submittedName>
        <fullName evidence="2">Uncharacterized protein</fullName>
    </submittedName>
</protein>
<evidence type="ECO:0000313" key="2">
    <source>
        <dbReference type="EMBL" id="PJE64539.1"/>
    </source>
</evidence>
<accession>A0A2M8KX84</accession>
<gene>
    <name evidence="2" type="ORF">COU90_01725</name>
</gene>
<proteinExistence type="predicted"/>
<keyword evidence="1" id="KW-1133">Transmembrane helix</keyword>
<keyword evidence="1" id="KW-0812">Transmembrane</keyword>
<sequence>MKTVSPISKYLLLFAVLAFFLVSFFGLGHTNMATGPDGQMSSSNCFMPGMTASLCQMNPFEHIATWQSMFTAIPSQSDFVLLLFALLALSAFFIRSYQSMAPPQALVLLQPVFAYYKRRMPIMHSLQEAFSNGILHPKIF</sequence>
<dbReference type="EMBL" id="PFEF01000005">
    <property type="protein sequence ID" value="PJE64539.1"/>
    <property type="molecule type" value="Genomic_DNA"/>
</dbReference>
<dbReference type="Proteomes" id="UP000229098">
    <property type="component" value="Unassembled WGS sequence"/>
</dbReference>
<comment type="caution">
    <text evidence="2">The sequence shown here is derived from an EMBL/GenBank/DDBJ whole genome shotgun (WGS) entry which is preliminary data.</text>
</comment>
<evidence type="ECO:0000256" key="1">
    <source>
        <dbReference type="SAM" id="Phobius"/>
    </source>
</evidence>
<keyword evidence="1" id="KW-0472">Membrane</keyword>
<organism evidence="2 3">
    <name type="scientific">Candidatus Ryanbacteria bacterium CG10_big_fil_rev_8_21_14_0_10_43_42</name>
    <dbReference type="NCBI Taxonomy" id="1974864"/>
    <lineage>
        <taxon>Bacteria</taxon>
        <taxon>Candidatus Ryaniibacteriota</taxon>
    </lineage>
</organism>
<dbReference type="AlphaFoldDB" id="A0A2M8KX84"/>
<reference evidence="3" key="1">
    <citation type="submission" date="2017-09" db="EMBL/GenBank/DDBJ databases">
        <title>Depth-based differentiation of microbial function through sediment-hosted aquifers and enrichment of novel symbionts in the deep terrestrial subsurface.</title>
        <authorList>
            <person name="Probst A.J."/>
            <person name="Ladd B."/>
            <person name="Jarett J.K."/>
            <person name="Geller-Mcgrath D.E."/>
            <person name="Sieber C.M.K."/>
            <person name="Emerson J.B."/>
            <person name="Anantharaman K."/>
            <person name="Thomas B.C."/>
            <person name="Malmstrom R."/>
            <person name="Stieglmeier M."/>
            <person name="Klingl A."/>
            <person name="Woyke T."/>
            <person name="Ryan C.M."/>
            <person name="Banfield J.F."/>
        </authorList>
    </citation>
    <scope>NUCLEOTIDE SEQUENCE [LARGE SCALE GENOMIC DNA]</scope>
</reference>
<name>A0A2M8KX84_9BACT</name>
<evidence type="ECO:0000313" key="3">
    <source>
        <dbReference type="Proteomes" id="UP000229098"/>
    </source>
</evidence>